<reference evidence="2" key="1">
    <citation type="journal article" date="2019" name="Int. J. Syst. Evol. Microbiol.">
        <title>The Global Catalogue of Microorganisms (GCM) 10K type strain sequencing project: providing services to taxonomists for standard genome sequencing and annotation.</title>
        <authorList>
            <consortium name="The Broad Institute Genomics Platform"/>
            <consortium name="The Broad Institute Genome Sequencing Center for Infectious Disease"/>
            <person name="Wu L."/>
            <person name="Ma J."/>
        </authorList>
    </citation>
    <scope>NUCLEOTIDE SEQUENCE [LARGE SCALE GENOMIC DNA]</scope>
    <source>
        <strain evidence="2">JCM 16981</strain>
    </source>
</reference>
<evidence type="ECO:0008006" key="3">
    <source>
        <dbReference type="Google" id="ProtNLM"/>
    </source>
</evidence>
<evidence type="ECO:0000313" key="1">
    <source>
        <dbReference type="EMBL" id="GAA3721314.1"/>
    </source>
</evidence>
<dbReference type="EMBL" id="BAABCK010000018">
    <property type="protein sequence ID" value="GAA3721314.1"/>
    <property type="molecule type" value="Genomic_DNA"/>
</dbReference>
<protein>
    <recommendedName>
        <fullName evidence="3">CopG family transcriptional regulator</fullName>
    </recommendedName>
</protein>
<dbReference type="RefSeq" id="WP_344701885.1">
    <property type="nucleotide sequence ID" value="NZ_BAABCK010000018.1"/>
</dbReference>
<gene>
    <name evidence="1" type="ORF">GCM10022378_09270</name>
</gene>
<dbReference type="Pfam" id="PF19807">
    <property type="entry name" value="DUF6290"/>
    <property type="match status" value="1"/>
</dbReference>
<dbReference type="NCBIfam" id="NF046040">
    <property type="entry name" value="RelB_antitoxin"/>
    <property type="match status" value="1"/>
</dbReference>
<keyword evidence="2" id="KW-1185">Reference proteome</keyword>
<accession>A0ABP7ESS9</accession>
<dbReference type="InterPro" id="IPR046257">
    <property type="entry name" value="DUF6290"/>
</dbReference>
<organism evidence="1 2">
    <name type="scientific">Salinicoccus jeotgali</name>
    <dbReference type="NCBI Taxonomy" id="381634"/>
    <lineage>
        <taxon>Bacteria</taxon>
        <taxon>Bacillati</taxon>
        <taxon>Bacillota</taxon>
        <taxon>Bacilli</taxon>
        <taxon>Bacillales</taxon>
        <taxon>Staphylococcaceae</taxon>
        <taxon>Salinicoccus</taxon>
    </lineage>
</organism>
<comment type="caution">
    <text evidence="1">The sequence shown here is derived from an EMBL/GenBank/DDBJ whole genome shotgun (WGS) entry which is preliminary data.</text>
</comment>
<proteinExistence type="predicted"/>
<name>A0ABP7ESS9_9STAP</name>
<evidence type="ECO:0000313" key="2">
    <source>
        <dbReference type="Proteomes" id="UP001500920"/>
    </source>
</evidence>
<dbReference type="Proteomes" id="UP001500920">
    <property type="component" value="Unassembled WGS sequence"/>
</dbReference>
<sequence>MGTVTVRLNAKEQEVFEAYAERHGVLLSTMMKHALEERIENEFDIAVLKSYESDVQNDGVTTYDYDEMKKMLDL</sequence>